<evidence type="ECO:0000256" key="3">
    <source>
        <dbReference type="SAM" id="Phobius"/>
    </source>
</evidence>
<comment type="similarity">
    <text evidence="1">Belongs to the bactofilin family.</text>
</comment>
<dbReference type="RefSeq" id="WP_261281863.1">
    <property type="nucleotide sequence ID" value="NZ_CAMKMY010000003.1"/>
</dbReference>
<accession>A0A3S4XI34</accession>
<protein>
    <submittedName>
        <fullName evidence="4">Polymer-forming cytoskeletal</fullName>
    </submittedName>
</protein>
<dbReference type="PANTHER" id="PTHR35024">
    <property type="entry name" value="HYPOTHETICAL CYTOSOLIC PROTEIN"/>
    <property type="match status" value="1"/>
</dbReference>
<dbReference type="Pfam" id="PF04519">
    <property type="entry name" value="Bactofilin"/>
    <property type="match status" value="1"/>
</dbReference>
<dbReference type="PANTHER" id="PTHR35024:SF4">
    <property type="entry name" value="POLYMER-FORMING CYTOSKELETAL PROTEIN"/>
    <property type="match status" value="1"/>
</dbReference>
<keyword evidence="3" id="KW-0472">Membrane</keyword>
<evidence type="ECO:0000256" key="1">
    <source>
        <dbReference type="ARBA" id="ARBA00044755"/>
    </source>
</evidence>
<dbReference type="InterPro" id="IPR007607">
    <property type="entry name" value="BacA/B"/>
</dbReference>
<keyword evidence="3" id="KW-1133">Transmembrane helix</keyword>
<keyword evidence="3" id="KW-0812">Transmembrane</keyword>
<evidence type="ECO:0000313" key="4">
    <source>
        <dbReference type="EMBL" id="VEI73776.1"/>
    </source>
</evidence>
<evidence type="ECO:0000313" key="5">
    <source>
        <dbReference type="Proteomes" id="UP000270487"/>
    </source>
</evidence>
<reference evidence="4 5" key="1">
    <citation type="submission" date="2018-12" db="EMBL/GenBank/DDBJ databases">
        <authorList>
            <consortium name="Pathogen Informatics"/>
        </authorList>
    </citation>
    <scope>NUCLEOTIDE SEQUENCE [LARGE SCALE GENOMIC DNA]</scope>
    <source>
        <strain evidence="4 5">NCTC13193</strain>
    </source>
</reference>
<evidence type="ECO:0000256" key="2">
    <source>
        <dbReference type="SAM" id="MobiDB-lite"/>
    </source>
</evidence>
<feature type="transmembrane region" description="Helical" evidence="3">
    <location>
        <begin position="7"/>
        <end position="30"/>
    </location>
</feature>
<dbReference type="EMBL" id="LR134492">
    <property type="protein sequence ID" value="VEI73776.1"/>
    <property type="molecule type" value="Genomic_DNA"/>
</dbReference>
<feature type="transmembrane region" description="Helical" evidence="3">
    <location>
        <begin position="36"/>
        <end position="55"/>
    </location>
</feature>
<dbReference type="Proteomes" id="UP000270487">
    <property type="component" value="Chromosome"/>
</dbReference>
<proteinExistence type="inferred from homology"/>
<name>A0A3S4XI34_SERFO</name>
<feature type="region of interest" description="Disordered" evidence="2">
    <location>
        <begin position="210"/>
        <end position="246"/>
    </location>
</feature>
<dbReference type="AlphaFoldDB" id="A0A3S4XI34"/>
<gene>
    <name evidence="4" type="ORF">NCTC13193_04334</name>
</gene>
<organism evidence="4 5">
    <name type="scientific">Serratia fonticola</name>
    <dbReference type="NCBI Taxonomy" id="47917"/>
    <lineage>
        <taxon>Bacteria</taxon>
        <taxon>Pseudomonadati</taxon>
        <taxon>Pseudomonadota</taxon>
        <taxon>Gammaproteobacteria</taxon>
        <taxon>Enterobacterales</taxon>
        <taxon>Yersiniaceae</taxon>
        <taxon>Serratia</taxon>
    </lineage>
</organism>
<sequence>MRNYNLLWCIWGLWTLSIVLWLTGISFTGIYLKRALLAALVLALLATLAFIYKITRTNQMLSFNKKNKAVNEEKAQELIDQPVPQPAAHSEPNVLSEVADAIKPIRAKKDTFISNGALFTGVIEGDGNIIVEGRVEGNIICSHMVRIETSGHVKGEIRAQQITINGPVEGRCFADSLSIQPKGSMRGDIFADEISIEKGGLFIGQSQLMQKTPPQAQPAQAKVTALKKVEPEQQEQPTPQPSKHAN</sequence>